<dbReference type="InterPro" id="IPR036010">
    <property type="entry name" value="2Fe-2S_ferredoxin-like_sf"/>
</dbReference>
<dbReference type="InterPro" id="IPR012675">
    <property type="entry name" value="Beta-grasp_dom_sf"/>
</dbReference>
<dbReference type="Gene3D" id="3.30.390.50">
    <property type="entry name" value="CO dehydrogenase flavoprotein, C-terminal domain"/>
    <property type="match status" value="1"/>
</dbReference>
<evidence type="ECO:0000256" key="1">
    <source>
        <dbReference type="ARBA" id="ARBA00001924"/>
    </source>
</evidence>
<dbReference type="SUPFAM" id="SSF55447">
    <property type="entry name" value="CO dehydrogenase flavoprotein C-terminal domain-like"/>
    <property type="match status" value="1"/>
</dbReference>
<evidence type="ECO:0000256" key="9">
    <source>
        <dbReference type="ARBA" id="ARBA00023002"/>
    </source>
</evidence>
<keyword evidence="9" id="KW-0560">Oxidoreductase</keyword>
<accession>A0A8C3PM75</accession>
<dbReference type="FunFam" id="3.30.390.50:FF:000001">
    <property type="entry name" value="Xanthine dehydrogenase oxidase"/>
    <property type="match status" value="1"/>
</dbReference>
<keyword evidence="10" id="KW-0408">Iron</keyword>
<dbReference type="SUPFAM" id="SSF54665">
    <property type="entry name" value="CO dehydrogenase molybdoprotein N-domain-like"/>
    <property type="match status" value="1"/>
</dbReference>
<dbReference type="InterPro" id="IPR036318">
    <property type="entry name" value="FAD-bd_PCMH-like_sf"/>
</dbReference>
<keyword evidence="11" id="KW-0411">Iron-sulfur</keyword>
<dbReference type="InterPro" id="IPR036856">
    <property type="entry name" value="Ald_Oxase/Xan_DH_a/b_sf"/>
</dbReference>
<dbReference type="PROSITE" id="PS51387">
    <property type="entry name" value="FAD_PCMH"/>
    <property type="match status" value="1"/>
</dbReference>
<keyword evidence="6" id="KW-0001">2Fe-2S</keyword>
<feature type="domain" description="FAD-binding PCMH-type" evidence="16">
    <location>
        <begin position="208"/>
        <end position="393"/>
    </location>
</feature>
<evidence type="ECO:0000256" key="3">
    <source>
        <dbReference type="ARBA" id="ARBA00006849"/>
    </source>
</evidence>
<evidence type="ECO:0000256" key="8">
    <source>
        <dbReference type="ARBA" id="ARBA00022827"/>
    </source>
</evidence>
<dbReference type="SUPFAM" id="SSF56003">
    <property type="entry name" value="Molybdenum cofactor-binding domain"/>
    <property type="match status" value="1"/>
</dbReference>
<dbReference type="InterPro" id="IPR006058">
    <property type="entry name" value="2Fe2S_fd_BS"/>
</dbReference>
<dbReference type="PANTHER" id="PTHR45444">
    <property type="entry name" value="XANTHINE DEHYDROGENASE"/>
    <property type="match status" value="1"/>
</dbReference>
<dbReference type="InterPro" id="IPR002346">
    <property type="entry name" value="Mopterin_DH_FAD-bd"/>
</dbReference>
<evidence type="ECO:0008006" key="19">
    <source>
        <dbReference type="Google" id="ProtNLM"/>
    </source>
</evidence>
<dbReference type="InterPro" id="IPR016169">
    <property type="entry name" value="FAD-bd_PCMH_sub2"/>
</dbReference>
<evidence type="ECO:0000256" key="7">
    <source>
        <dbReference type="ARBA" id="ARBA00022723"/>
    </source>
</evidence>
<keyword evidence="14" id="KW-0812">Transmembrane</keyword>
<keyword evidence="14" id="KW-0472">Membrane</keyword>
<dbReference type="SMART" id="SM01092">
    <property type="entry name" value="CO_deh_flav_C"/>
    <property type="match status" value="1"/>
</dbReference>
<dbReference type="Gene3D" id="3.90.1170.50">
    <property type="entry name" value="Aldehyde oxidase/xanthine dehydrogenase, a/b hammerhead"/>
    <property type="match status" value="1"/>
</dbReference>
<dbReference type="Gene3D" id="3.10.20.30">
    <property type="match status" value="1"/>
</dbReference>
<sequence length="909" mass="100504">IKKHILFLNFRLSGTKYGCGIGGCGACTVMISTYDPVAKQIQHRPANSCLLPICSLHGAAVTTVEGVGSIKTRIHPIQERLAKCHGSQCGFCTPGMVMSIYALLRNHAEPSMEQIISALDGNLCRCTGYRPIIDSYRSFAREPTCCQLRGTGQCCLDQEECVCSSSTGDQTHSGLCNPEFPPMDPTQEFIFPPELMRMAQEQLRTLIFHGKRTTWISPTSLNELLELKAKYPKAPLVVGNTSVELKKTHHDAYHPIILHPVRIPEMYVVSSTDDGLVIGAACCLAQLRDILMEAVPKLPEEKTKIYQALLQHLRTLAGEQIRSMASLGGHIVSRGSNWDLNPVLSVGKSVLNLASEDGKRQVLLNDQFLAGCEHADIKPKEVIVSVLIPYSMKDDFISAFRQAESQKNALSIVNSGMRVLFSPGTDIIADLSILYGGIGSTTLSARKSCEKLIGRQWNDQMLSEACKLVLEEIFLPSSAPGGRVEYRRTLLVSFLFRFYLEVLHGLHQMVRTVYVLGFNSKYVYAELSQEKMSALVMLPSGVPQGVQIYQDVDSGQSPQDPVGRPIMHQSGIKHATGEAVYIDDIRPVDGELSLAVVTSIRAHAKIISIDASEALRVPGVVDVVTARDVPGENGKDEQAYAEEKVICVGQIICAVVAESVTQAKCGAEKVKIVYEDLEPILTIEVTICLLFLDAIKHKSYITEERKIEKGDIEKGFESADEIIEGELHVGGQEHFYLETNSVLVIPRVEDKEMDVYVSTQHATDVQELVASALNLQSNKIMCHVKRVGGAFGGKITKPSLFAVIAAVAANKTGRPVRFVLERNMDMLITGGRHPFFGKYKVSERRSLADDYFWDRLYIFFILLKIFLTKILLGSGYVKTKFRIGWGKKKGGRFHFWLNLVLTIRQGKGL</sequence>
<dbReference type="FunFam" id="3.10.20.30:FF:000012">
    <property type="entry name" value="Xanthine dehydrogenase/oxidase"/>
    <property type="match status" value="1"/>
</dbReference>
<dbReference type="GO" id="GO:0051537">
    <property type="term" value="F:2 iron, 2 sulfur cluster binding"/>
    <property type="evidence" value="ECO:0007669"/>
    <property type="project" value="UniProtKB-KW"/>
</dbReference>
<organism evidence="17 18">
    <name type="scientific">Calidris pygmaea</name>
    <name type="common">Spoon-billed sandpiper</name>
    <dbReference type="NCBI Taxonomy" id="425635"/>
    <lineage>
        <taxon>Eukaryota</taxon>
        <taxon>Metazoa</taxon>
        <taxon>Chordata</taxon>
        <taxon>Craniata</taxon>
        <taxon>Vertebrata</taxon>
        <taxon>Euteleostomi</taxon>
        <taxon>Archelosauria</taxon>
        <taxon>Archosauria</taxon>
        <taxon>Dinosauria</taxon>
        <taxon>Saurischia</taxon>
        <taxon>Theropoda</taxon>
        <taxon>Coelurosauria</taxon>
        <taxon>Aves</taxon>
        <taxon>Neognathae</taxon>
        <taxon>Neoaves</taxon>
        <taxon>Charadriiformes</taxon>
        <taxon>Scolopacidae</taxon>
        <taxon>Calidris</taxon>
    </lineage>
</organism>
<dbReference type="InterPro" id="IPR001041">
    <property type="entry name" value="2Fe-2S_ferredoxin-type"/>
</dbReference>
<evidence type="ECO:0000259" key="16">
    <source>
        <dbReference type="PROSITE" id="PS51387"/>
    </source>
</evidence>
<dbReference type="InterPro" id="IPR016166">
    <property type="entry name" value="FAD-bd_PCMH"/>
</dbReference>
<evidence type="ECO:0000256" key="13">
    <source>
        <dbReference type="ARBA" id="ARBA00034078"/>
    </source>
</evidence>
<evidence type="ECO:0000256" key="4">
    <source>
        <dbReference type="ARBA" id="ARBA00022505"/>
    </source>
</evidence>
<dbReference type="GO" id="GO:0071949">
    <property type="term" value="F:FAD binding"/>
    <property type="evidence" value="ECO:0007669"/>
    <property type="project" value="InterPro"/>
</dbReference>
<reference evidence="17" key="1">
    <citation type="submission" date="2025-08" db="UniProtKB">
        <authorList>
            <consortium name="Ensembl"/>
        </authorList>
    </citation>
    <scope>IDENTIFICATION</scope>
</reference>
<dbReference type="Gene3D" id="3.30.43.10">
    <property type="entry name" value="Uridine Diphospho-n-acetylenolpyruvylglucosamine Reductase, domain 2"/>
    <property type="match status" value="1"/>
</dbReference>
<evidence type="ECO:0000256" key="11">
    <source>
        <dbReference type="ARBA" id="ARBA00023014"/>
    </source>
</evidence>
<feature type="transmembrane region" description="Helical" evidence="14">
    <location>
        <begin position="856"/>
        <end position="877"/>
    </location>
</feature>
<dbReference type="FunFam" id="1.10.150.120:FF:000001">
    <property type="entry name" value="Aldehyde oxidase 1"/>
    <property type="match status" value="1"/>
</dbReference>
<dbReference type="SUPFAM" id="SSF54292">
    <property type="entry name" value="2Fe-2S ferredoxin-like"/>
    <property type="match status" value="1"/>
</dbReference>
<dbReference type="InterPro" id="IPR016167">
    <property type="entry name" value="FAD-bd_PCMH_sub1"/>
</dbReference>
<keyword evidence="7" id="KW-0479">Metal-binding</keyword>
<dbReference type="SUPFAM" id="SSF47741">
    <property type="entry name" value="CO dehydrogenase ISP C-domain like"/>
    <property type="match status" value="1"/>
</dbReference>
<dbReference type="Proteomes" id="UP000694419">
    <property type="component" value="Unplaced"/>
</dbReference>
<dbReference type="AlphaFoldDB" id="A0A8C3PM75"/>
<protein>
    <recommendedName>
        <fullName evidence="19">Aldehyde oxidase</fullName>
    </recommendedName>
</protein>
<dbReference type="InterPro" id="IPR016208">
    <property type="entry name" value="Ald_Oxase/xanthine_DH-like"/>
</dbReference>
<keyword evidence="14" id="KW-1133">Transmembrane helix</keyword>
<comment type="cofactor">
    <cofactor evidence="2">
        <name>FAD</name>
        <dbReference type="ChEBI" id="CHEBI:57692"/>
    </cofactor>
</comment>
<name>A0A8C3PM75_9CHAR</name>
<evidence type="ECO:0000256" key="14">
    <source>
        <dbReference type="SAM" id="Phobius"/>
    </source>
</evidence>
<dbReference type="Pfam" id="PF01315">
    <property type="entry name" value="Ald_Xan_dh_C"/>
    <property type="match status" value="1"/>
</dbReference>
<dbReference type="Gene3D" id="1.10.150.120">
    <property type="entry name" value="[2Fe-2S]-binding domain"/>
    <property type="match status" value="1"/>
</dbReference>
<evidence type="ECO:0000256" key="2">
    <source>
        <dbReference type="ARBA" id="ARBA00001974"/>
    </source>
</evidence>
<dbReference type="GO" id="GO:0016491">
    <property type="term" value="F:oxidoreductase activity"/>
    <property type="evidence" value="ECO:0007669"/>
    <property type="project" value="UniProtKB-KW"/>
</dbReference>
<dbReference type="InterPro" id="IPR036884">
    <property type="entry name" value="2Fe-2S-bd_dom_sf"/>
</dbReference>
<comment type="cofactor">
    <cofactor evidence="13">
        <name>[2Fe-2S] cluster</name>
        <dbReference type="ChEBI" id="CHEBI:190135"/>
    </cofactor>
</comment>
<evidence type="ECO:0000259" key="15">
    <source>
        <dbReference type="PROSITE" id="PS51085"/>
    </source>
</evidence>
<dbReference type="InterPro" id="IPR037165">
    <property type="entry name" value="AldOxase/xan_DH_Mopterin-bd_sf"/>
</dbReference>
<keyword evidence="12" id="KW-0520">NAD</keyword>
<dbReference type="FunFam" id="3.30.365.10:FF:000001">
    <property type="entry name" value="Xanthine dehydrogenase oxidase"/>
    <property type="match status" value="1"/>
</dbReference>
<evidence type="ECO:0000256" key="10">
    <source>
        <dbReference type="ARBA" id="ARBA00023004"/>
    </source>
</evidence>
<evidence type="ECO:0000256" key="12">
    <source>
        <dbReference type="ARBA" id="ARBA00023027"/>
    </source>
</evidence>
<evidence type="ECO:0000256" key="6">
    <source>
        <dbReference type="ARBA" id="ARBA00022714"/>
    </source>
</evidence>
<reference evidence="17" key="2">
    <citation type="submission" date="2025-09" db="UniProtKB">
        <authorList>
            <consortium name="Ensembl"/>
        </authorList>
    </citation>
    <scope>IDENTIFICATION</scope>
</reference>
<evidence type="ECO:0000313" key="17">
    <source>
        <dbReference type="Ensembl" id="ENSCPGP00000012122.1"/>
    </source>
</evidence>
<dbReference type="Pfam" id="PF00941">
    <property type="entry name" value="FAD_binding_5"/>
    <property type="match status" value="1"/>
</dbReference>
<dbReference type="FunFam" id="3.90.1170.50:FF:000001">
    <property type="entry name" value="Aldehyde oxidase 1"/>
    <property type="match status" value="1"/>
</dbReference>
<dbReference type="InterPro" id="IPR000674">
    <property type="entry name" value="Ald_Oxase/Xan_DH_a/b"/>
</dbReference>
<dbReference type="InterPro" id="IPR036683">
    <property type="entry name" value="CO_DH_flav_C_dom_sf"/>
</dbReference>
<keyword evidence="8" id="KW-0274">FAD</keyword>
<dbReference type="Pfam" id="PF02738">
    <property type="entry name" value="MoCoBD_1"/>
    <property type="match status" value="1"/>
</dbReference>
<feature type="domain" description="2Fe-2S ferredoxin-type" evidence="15">
    <location>
        <begin position="1"/>
        <end position="67"/>
    </location>
</feature>
<keyword evidence="18" id="KW-1185">Reference proteome</keyword>
<dbReference type="Ensembl" id="ENSCPGT00000013288.1">
    <property type="protein sequence ID" value="ENSCPGP00000012122.1"/>
    <property type="gene ID" value="ENSCPGG00000007058.1"/>
</dbReference>
<dbReference type="InterPro" id="IPR008274">
    <property type="entry name" value="AldOxase/xan_DH_MoCoBD1"/>
</dbReference>
<keyword evidence="4" id="KW-0500">Molybdenum</keyword>
<comment type="similarity">
    <text evidence="3">Belongs to the xanthine dehydrogenase family.</text>
</comment>
<dbReference type="Gene3D" id="3.30.465.10">
    <property type="match status" value="1"/>
</dbReference>
<dbReference type="SMART" id="SM01008">
    <property type="entry name" value="Ald_Xan_dh_C"/>
    <property type="match status" value="1"/>
</dbReference>
<proteinExistence type="inferred from homology"/>
<dbReference type="InterPro" id="IPR005107">
    <property type="entry name" value="CO_DH_flav_C"/>
</dbReference>
<dbReference type="FunFam" id="3.30.43.10:FF:000001">
    <property type="entry name" value="Xanthine dehydrogenase/oxidase"/>
    <property type="match status" value="1"/>
</dbReference>
<dbReference type="Gene3D" id="3.30.365.10">
    <property type="entry name" value="Aldehyde oxidase/xanthine dehydrogenase, molybdopterin binding domain"/>
    <property type="match status" value="2"/>
</dbReference>
<keyword evidence="5" id="KW-0285">Flavoprotein</keyword>
<dbReference type="GO" id="GO:0005506">
    <property type="term" value="F:iron ion binding"/>
    <property type="evidence" value="ECO:0007669"/>
    <property type="project" value="InterPro"/>
</dbReference>
<dbReference type="PANTHER" id="PTHR45444:SF3">
    <property type="entry name" value="XANTHINE DEHYDROGENASE"/>
    <property type="match status" value="1"/>
</dbReference>
<comment type="cofactor">
    <cofactor evidence="1">
        <name>Mo-molybdopterin</name>
        <dbReference type="ChEBI" id="CHEBI:71302"/>
    </cofactor>
</comment>
<dbReference type="SUPFAM" id="SSF56176">
    <property type="entry name" value="FAD-binding/transporter-associated domain-like"/>
    <property type="match status" value="1"/>
</dbReference>
<dbReference type="PROSITE" id="PS51085">
    <property type="entry name" value="2FE2S_FER_2"/>
    <property type="match status" value="1"/>
</dbReference>
<evidence type="ECO:0000313" key="18">
    <source>
        <dbReference type="Proteomes" id="UP000694419"/>
    </source>
</evidence>
<dbReference type="FunFam" id="3.30.465.10:FF:000004">
    <property type="entry name" value="Xanthine dehydrogenase/oxidase"/>
    <property type="match status" value="1"/>
</dbReference>
<dbReference type="Pfam" id="PF01799">
    <property type="entry name" value="Fer2_2"/>
    <property type="match status" value="1"/>
</dbReference>
<dbReference type="InterPro" id="IPR002888">
    <property type="entry name" value="2Fe-2S-bd"/>
</dbReference>
<dbReference type="Pfam" id="PF03450">
    <property type="entry name" value="CO_deh_flav_C"/>
    <property type="match status" value="1"/>
</dbReference>
<evidence type="ECO:0000256" key="5">
    <source>
        <dbReference type="ARBA" id="ARBA00022630"/>
    </source>
</evidence>
<dbReference type="PROSITE" id="PS00197">
    <property type="entry name" value="2FE2S_FER_1"/>
    <property type="match status" value="1"/>
</dbReference>